<gene>
    <name evidence="1" type="ORF">AVEN_79696_1</name>
</gene>
<protein>
    <submittedName>
        <fullName evidence="1">Uncharacterized protein</fullName>
    </submittedName>
</protein>
<name>A0A4Y2HFZ5_ARAVE</name>
<proteinExistence type="predicted"/>
<dbReference type="Proteomes" id="UP000499080">
    <property type="component" value="Unassembled WGS sequence"/>
</dbReference>
<evidence type="ECO:0000313" key="2">
    <source>
        <dbReference type="Proteomes" id="UP000499080"/>
    </source>
</evidence>
<keyword evidence="2" id="KW-1185">Reference proteome</keyword>
<evidence type="ECO:0000313" key="1">
    <source>
        <dbReference type="EMBL" id="GBM64221.1"/>
    </source>
</evidence>
<dbReference type="AlphaFoldDB" id="A0A4Y2HFZ5"/>
<reference evidence="1 2" key="1">
    <citation type="journal article" date="2019" name="Sci. Rep.">
        <title>Orb-weaving spider Araneus ventricosus genome elucidates the spidroin gene catalogue.</title>
        <authorList>
            <person name="Kono N."/>
            <person name="Nakamura H."/>
            <person name="Ohtoshi R."/>
            <person name="Moran D.A.P."/>
            <person name="Shinohara A."/>
            <person name="Yoshida Y."/>
            <person name="Fujiwara M."/>
            <person name="Mori M."/>
            <person name="Tomita M."/>
            <person name="Arakawa K."/>
        </authorList>
    </citation>
    <scope>NUCLEOTIDE SEQUENCE [LARGE SCALE GENOMIC DNA]</scope>
</reference>
<accession>A0A4Y2HFZ5</accession>
<comment type="caution">
    <text evidence="1">The sequence shown here is derived from an EMBL/GenBank/DDBJ whole genome shotgun (WGS) entry which is preliminary data.</text>
</comment>
<sequence length="57" mass="6349">MSNGKDDTEAGIPFPNIRTTLSGGRLDPTYDLACIHADLSWIRFEPGSHYRTTRLPS</sequence>
<organism evidence="1 2">
    <name type="scientific">Araneus ventricosus</name>
    <name type="common">Orbweaver spider</name>
    <name type="synonym">Epeira ventricosa</name>
    <dbReference type="NCBI Taxonomy" id="182803"/>
    <lineage>
        <taxon>Eukaryota</taxon>
        <taxon>Metazoa</taxon>
        <taxon>Ecdysozoa</taxon>
        <taxon>Arthropoda</taxon>
        <taxon>Chelicerata</taxon>
        <taxon>Arachnida</taxon>
        <taxon>Araneae</taxon>
        <taxon>Araneomorphae</taxon>
        <taxon>Entelegynae</taxon>
        <taxon>Araneoidea</taxon>
        <taxon>Araneidae</taxon>
        <taxon>Araneus</taxon>
    </lineage>
</organism>
<dbReference type="EMBL" id="BGPR01258476">
    <property type="protein sequence ID" value="GBM64221.1"/>
    <property type="molecule type" value="Genomic_DNA"/>
</dbReference>